<dbReference type="SMART" id="SM00034">
    <property type="entry name" value="CLECT"/>
    <property type="match status" value="1"/>
</dbReference>
<dbReference type="FunFam" id="2.60.40.10:FF:000032">
    <property type="entry name" value="palladin isoform X1"/>
    <property type="match status" value="1"/>
</dbReference>
<dbReference type="Pfam" id="PF13927">
    <property type="entry name" value="Ig_3"/>
    <property type="match status" value="3"/>
</dbReference>
<proteinExistence type="predicted"/>
<dbReference type="SMART" id="SM00060">
    <property type="entry name" value="FN3"/>
    <property type="match status" value="4"/>
</dbReference>
<evidence type="ECO:0000313" key="8">
    <source>
        <dbReference type="EMBL" id="OWF48663.1"/>
    </source>
</evidence>
<feature type="domain" description="Ig-like" evidence="6">
    <location>
        <begin position="582"/>
        <end position="669"/>
    </location>
</feature>
<dbReference type="InterPro" id="IPR016187">
    <property type="entry name" value="CTDL_fold"/>
</dbReference>
<dbReference type="Gene3D" id="3.10.100.10">
    <property type="entry name" value="Mannose-Binding Protein A, subunit A"/>
    <property type="match status" value="1"/>
</dbReference>
<keyword evidence="2" id="KW-1015">Disulfide bond</keyword>
<dbReference type="SUPFAM" id="SSF56436">
    <property type="entry name" value="C-type lectin-like"/>
    <property type="match status" value="1"/>
</dbReference>
<evidence type="ECO:0000256" key="3">
    <source>
        <dbReference type="ARBA" id="ARBA00023319"/>
    </source>
</evidence>
<dbReference type="EMBL" id="NEDP02003435">
    <property type="protein sequence ID" value="OWF48663.1"/>
    <property type="molecule type" value="Genomic_DNA"/>
</dbReference>
<feature type="domain" description="Ig-like" evidence="6">
    <location>
        <begin position="288"/>
        <end position="371"/>
    </location>
</feature>
<dbReference type="InterPro" id="IPR036179">
    <property type="entry name" value="Ig-like_dom_sf"/>
</dbReference>
<dbReference type="InterPro" id="IPR013783">
    <property type="entry name" value="Ig-like_fold"/>
</dbReference>
<reference evidence="8 9" key="1">
    <citation type="journal article" date="2017" name="Nat. Ecol. Evol.">
        <title>Scallop genome provides insights into evolution of bilaterian karyotype and development.</title>
        <authorList>
            <person name="Wang S."/>
            <person name="Zhang J."/>
            <person name="Jiao W."/>
            <person name="Li J."/>
            <person name="Xun X."/>
            <person name="Sun Y."/>
            <person name="Guo X."/>
            <person name="Huan P."/>
            <person name="Dong B."/>
            <person name="Zhang L."/>
            <person name="Hu X."/>
            <person name="Sun X."/>
            <person name="Wang J."/>
            <person name="Zhao C."/>
            <person name="Wang Y."/>
            <person name="Wang D."/>
            <person name="Huang X."/>
            <person name="Wang R."/>
            <person name="Lv J."/>
            <person name="Li Y."/>
            <person name="Zhang Z."/>
            <person name="Liu B."/>
            <person name="Lu W."/>
            <person name="Hui Y."/>
            <person name="Liang J."/>
            <person name="Zhou Z."/>
            <person name="Hou R."/>
            <person name="Li X."/>
            <person name="Liu Y."/>
            <person name="Li H."/>
            <person name="Ning X."/>
            <person name="Lin Y."/>
            <person name="Zhao L."/>
            <person name="Xing Q."/>
            <person name="Dou J."/>
            <person name="Li Y."/>
            <person name="Mao J."/>
            <person name="Guo H."/>
            <person name="Dou H."/>
            <person name="Li T."/>
            <person name="Mu C."/>
            <person name="Jiang W."/>
            <person name="Fu Q."/>
            <person name="Fu X."/>
            <person name="Miao Y."/>
            <person name="Liu J."/>
            <person name="Yu Q."/>
            <person name="Li R."/>
            <person name="Liao H."/>
            <person name="Li X."/>
            <person name="Kong Y."/>
            <person name="Jiang Z."/>
            <person name="Chourrout D."/>
            <person name="Li R."/>
            <person name="Bao Z."/>
        </authorList>
    </citation>
    <scope>NUCLEOTIDE SEQUENCE [LARGE SCALE GENOMIC DNA]</scope>
    <source>
        <strain evidence="8 9">PY_sf001</strain>
    </source>
</reference>
<dbReference type="GO" id="GO:0098609">
    <property type="term" value="P:cell-cell adhesion"/>
    <property type="evidence" value="ECO:0007669"/>
    <property type="project" value="TreeGrafter"/>
</dbReference>
<dbReference type="Pfam" id="PF07679">
    <property type="entry name" value="I-set"/>
    <property type="match status" value="1"/>
</dbReference>
<feature type="domain" description="Fibronectin type-III" evidence="7">
    <location>
        <begin position="888"/>
        <end position="985"/>
    </location>
</feature>
<evidence type="ECO:0000256" key="4">
    <source>
        <dbReference type="SAM" id="SignalP"/>
    </source>
</evidence>
<dbReference type="Pfam" id="PF05473">
    <property type="entry name" value="UL45"/>
    <property type="match status" value="1"/>
</dbReference>
<dbReference type="Pfam" id="PF00041">
    <property type="entry name" value="fn3"/>
    <property type="match status" value="3"/>
</dbReference>
<dbReference type="InterPro" id="IPR016186">
    <property type="entry name" value="C-type_lectin-like/link_sf"/>
</dbReference>
<gene>
    <name evidence="8" type="ORF">KP79_PYT04643</name>
</gene>
<feature type="domain" description="Fibronectin type-III" evidence="7">
    <location>
        <begin position="990"/>
        <end position="1088"/>
    </location>
</feature>
<evidence type="ECO:0000259" key="5">
    <source>
        <dbReference type="PROSITE" id="PS50041"/>
    </source>
</evidence>
<dbReference type="InterPro" id="IPR013098">
    <property type="entry name" value="Ig_I-set"/>
</dbReference>
<dbReference type="PANTHER" id="PTHR44170:SF6">
    <property type="entry name" value="CONTACTIN"/>
    <property type="match status" value="1"/>
</dbReference>
<feature type="domain" description="Ig-like" evidence="6">
    <location>
        <begin position="674"/>
        <end position="766"/>
    </location>
</feature>
<dbReference type="SUPFAM" id="SSF48726">
    <property type="entry name" value="Immunoglobulin"/>
    <property type="match status" value="5"/>
</dbReference>
<dbReference type="SMART" id="SM00409">
    <property type="entry name" value="IG"/>
    <property type="match status" value="6"/>
</dbReference>
<feature type="domain" description="Ig-like" evidence="6">
    <location>
        <begin position="490"/>
        <end position="571"/>
    </location>
</feature>
<dbReference type="PROSITE" id="PS50835">
    <property type="entry name" value="IG_LIKE"/>
    <property type="match status" value="6"/>
</dbReference>
<evidence type="ECO:0000259" key="7">
    <source>
        <dbReference type="PROSITE" id="PS50853"/>
    </source>
</evidence>
<evidence type="ECO:0000256" key="2">
    <source>
        <dbReference type="ARBA" id="ARBA00023157"/>
    </source>
</evidence>
<dbReference type="OrthoDB" id="3666223at2759"/>
<dbReference type="FunFam" id="2.60.40.10:FF:000035">
    <property type="entry name" value="Contactin 1"/>
    <property type="match status" value="1"/>
</dbReference>
<feature type="chain" id="PRO_5012261932" evidence="4">
    <location>
        <begin position="19"/>
        <end position="1227"/>
    </location>
</feature>
<name>A0A210QIS8_MIZYE</name>
<dbReference type="GO" id="GO:0007411">
    <property type="term" value="P:axon guidance"/>
    <property type="evidence" value="ECO:0007669"/>
    <property type="project" value="TreeGrafter"/>
</dbReference>
<dbReference type="SMART" id="SM00408">
    <property type="entry name" value="IGc2"/>
    <property type="match status" value="5"/>
</dbReference>
<dbReference type="PROSITE" id="PS50853">
    <property type="entry name" value="FN3"/>
    <property type="match status" value="4"/>
</dbReference>
<dbReference type="InterPro" id="IPR003961">
    <property type="entry name" value="FN3_dom"/>
</dbReference>
<evidence type="ECO:0000259" key="6">
    <source>
        <dbReference type="PROSITE" id="PS50835"/>
    </source>
</evidence>
<feature type="domain" description="Ig-like" evidence="6">
    <location>
        <begin position="404"/>
        <end position="485"/>
    </location>
</feature>
<dbReference type="PANTHER" id="PTHR44170">
    <property type="entry name" value="PROTEIN SIDEKICK"/>
    <property type="match status" value="1"/>
</dbReference>
<keyword evidence="9" id="KW-1185">Reference proteome</keyword>
<dbReference type="SUPFAM" id="SSF49265">
    <property type="entry name" value="Fibronectin type III"/>
    <property type="match status" value="2"/>
</dbReference>
<dbReference type="Proteomes" id="UP000242188">
    <property type="component" value="Unassembled WGS sequence"/>
</dbReference>
<dbReference type="AlphaFoldDB" id="A0A210QIS8"/>
<keyword evidence="4" id="KW-0732">Signal</keyword>
<dbReference type="STRING" id="6573.A0A210QIS8"/>
<organism evidence="8 9">
    <name type="scientific">Mizuhopecten yessoensis</name>
    <name type="common">Japanese scallop</name>
    <name type="synonym">Patinopecten yessoensis</name>
    <dbReference type="NCBI Taxonomy" id="6573"/>
    <lineage>
        <taxon>Eukaryota</taxon>
        <taxon>Metazoa</taxon>
        <taxon>Spiralia</taxon>
        <taxon>Lophotrochozoa</taxon>
        <taxon>Mollusca</taxon>
        <taxon>Bivalvia</taxon>
        <taxon>Autobranchia</taxon>
        <taxon>Pteriomorphia</taxon>
        <taxon>Pectinida</taxon>
        <taxon>Pectinoidea</taxon>
        <taxon>Pectinidae</taxon>
        <taxon>Mizuhopecten</taxon>
    </lineage>
</organism>
<accession>A0A210QIS8</accession>
<keyword evidence="1" id="KW-0677">Repeat</keyword>
<feature type="domain" description="Ig-like" evidence="6">
    <location>
        <begin position="186"/>
        <end position="270"/>
    </location>
</feature>
<dbReference type="CDD" id="cd00063">
    <property type="entry name" value="FN3"/>
    <property type="match status" value="4"/>
</dbReference>
<dbReference type="GO" id="GO:0005886">
    <property type="term" value="C:plasma membrane"/>
    <property type="evidence" value="ECO:0007669"/>
    <property type="project" value="TreeGrafter"/>
</dbReference>
<dbReference type="InterPro" id="IPR003599">
    <property type="entry name" value="Ig_sub"/>
</dbReference>
<dbReference type="InterPro" id="IPR001304">
    <property type="entry name" value="C-type_lectin-like"/>
</dbReference>
<dbReference type="FunFam" id="2.60.40.10:FF:000028">
    <property type="entry name" value="Neuronal cell adhesion molecule"/>
    <property type="match status" value="1"/>
</dbReference>
<dbReference type="InterPro" id="IPR007110">
    <property type="entry name" value="Ig-like_dom"/>
</dbReference>
<feature type="domain" description="Fibronectin type-III" evidence="7">
    <location>
        <begin position="770"/>
        <end position="883"/>
    </location>
</feature>
<keyword evidence="3" id="KW-0393">Immunoglobulin domain</keyword>
<dbReference type="Gene3D" id="2.60.40.10">
    <property type="entry name" value="Immunoglobulins"/>
    <property type="match status" value="10"/>
</dbReference>
<protein>
    <submittedName>
        <fullName evidence="8">Contactin</fullName>
    </submittedName>
</protein>
<feature type="domain" description="C-type lectin" evidence="5">
    <location>
        <begin position="31"/>
        <end position="154"/>
    </location>
</feature>
<feature type="domain" description="Fibronectin type-III" evidence="7">
    <location>
        <begin position="1093"/>
        <end position="1188"/>
    </location>
</feature>
<feature type="signal peptide" evidence="4">
    <location>
        <begin position="1"/>
        <end position="18"/>
    </location>
</feature>
<comment type="caution">
    <text evidence="8">The sequence shown here is derived from an EMBL/GenBank/DDBJ whole genome shotgun (WGS) entry which is preliminary data.</text>
</comment>
<evidence type="ECO:0000256" key="1">
    <source>
        <dbReference type="ARBA" id="ARBA00022737"/>
    </source>
</evidence>
<sequence length="1227" mass="136560">MRTTAVVLLCTLVVGLDSQNIGECPLGWFFHGQSCYEFIKDPLALYEEADKICKGKGAALVSVNSYDEHIFIIQQLKAIDIAKRYTWWTSGSEIDDRVKWEGDGQFADPNIEYWLNPAETDNPSIHVVYKYSYLQAGYGWQKQARNVKSSYICEIPRAEVHRLVQDERDFTFGTNIVDPNKVQTGPSFIIQPTDVVITERTTTASLECVARGNPQPDYRWYKGSNQTDEVVATKTITVTNGKLTFDNVSETTTAGAYQCVASNKFGSSLSDIVYVTYGYLREYSNVPPGAVNASQYQGTYINCNPPSHKPGATFQWMRDGKKGLEFLMPQLNNYYFVSQGGNLYFSEVQAVDTGYYYCSVTLSAGQTGTLTTDQPTSSLSLGIKLSVGSQSAAEYPPEIHDGFPIVYPTNPVRGMTIYIECLAYGRLPLYYSWTRKNKPMPSRARATDLNRVLVIENVQLEDEGTYECLVKSSRATSSVKEYTLSIGAKPYYVSPLKNIHADINSELTWRCEAVAIPRATFTWYKNTKPLLPVPGQIDITSNVLKITSLDPARDSGMYQCSAENSHGITLSGAQLRVLSVKPSFFRNPLPMTMYGAMNGNITIPCRPEAAPTPEISWLRDGVPIGARTGLHVMYNGDLRMTRMQLSDEGLYTCEATNVNGKAQSHCKLTVINQMSFIQTPVTTDVDYNNTAFLQCEVSYDTRYDLIYRWTHNGRVINITQNAHYRIGERINIRGLYIMYADFHHTGYYECQALTTRSMIKSGATLTVKGPPGEPAGIYADLYSRTPHSLRLKWTPPPDHGSPILYYIIESKTQYNPEWKVQVANISEQDALLSDPGSGMDKRTFMVTGLKPFNDYFFRVRAKNSYPTLGPISIPSDSYHLDGAAPVVAPRKVTGGGGTVGVLTITWSPLPLEDRGGNSIGYIIYWRLQGDTTAYKQVMKTGDVSQHVEDVGLNNYYLQYEVIIGAFNEFGYGPNSTIAIVYSAEGMPTFVPKNIRGDGVNSTSIYLTWDPVPNTRQAMKGVIQGFELNVEDFNDPNRKSGTTYLYGVHTTGTIIGVEPNSDYWVTVQVFNTAGESNPSERYRISTYLNAPFLYPEYVTISSHGSESVAVKWRGISTGLLEESIKGYKLEYWPRGENFRAAKTVITNKVTNAVIYGIQKDVIYSLRVLGYSNGGDGKKSPTQYFTLGGHVPVDPTISFMIQVGGGTQITQSLVIVLIISTLATYIPIL</sequence>
<evidence type="ECO:0000313" key="9">
    <source>
        <dbReference type="Proteomes" id="UP000242188"/>
    </source>
</evidence>
<dbReference type="InterPro" id="IPR036116">
    <property type="entry name" value="FN3_sf"/>
</dbReference>
<dbReference type="GO" id="GO:0030424">
    <property type="term" value="C:axon"/>
    <property type="evidence" value="ECO:0007669"/>
    <property type="project" value="TreeGrafter"/>
</dbReference>
<dbReference type="InterPro" id="IPR003598">
    <property type="entry name" value="Ig_sub2"/>
</dbReference>
<dbReference type="PROSITE" id="PS50041">
    <property type="entry name" value="C_TYPE_LECTIN_2"/>
    <property type="match status" value="1"/>
</dbReference>